<sequence length="226" mass="26083">MANGKVDAKIDEKEPENTELTGFVPVQLRDIMDPSKIIYSAQVTENVKELKREMEEKRKKSQRKGKLAKQCQGYIIENVHMEWDVDKDNNKEQIVALLNRDWSKWTETCDTAQRSYVIGRITDPTNPTMELRASSSASVYGLFAIEPIAKHTVLFEYAGIVQRKAEAFAELDHIEKEIWTLSVLELDGHVNEDRSQNIWGQTADDVMTINPAEFHNEFEFFFLNNK</sequence>
<evidence type="ECO:0000313" key="3">
    <source>
        <dbReference type="Proteomes" id="UP000023152"/>
    </source>
</evidence>
<dbReference type="Gene3D" id="2.170.270.10">
    <property type="entry name" value="SET domain"/>
    <property type="match status" value="1"/>
</dbReference>
<name>X6MLM3_RETFI</name>
<dbReference type="AlphaFoldDB" id="X6MLM3"/>
<feature type="coiled-coil region" evidence="1">
    <location>
        <begin position="40"/>
        <end position="67"/>
    </location>
</feature>
<organism evidence="2 3">
    <name type="scientific">Reticulomyxa filosa</name>
    <dbReference type="NCBI Taxonomy" id="46433"/>
    <lineage>
        <taxon>Eukaryota</taxon>
        <taxon>Sar</taxon>
        <taxon>Rhizaria</taxon>
        <taxon>Retaria</taxon>
        <taxon>Foraminifera</taxon>
        <taxon>Monothalamids</taxon>
        <taxon>Reticulomyxidae</taxon>
        <taxon>Reticulomyxa</taxon>
    </lineage>
</organism>
<accession>X6MLM3</accession>
<keyword evidence="1" id="KW-0175">Coiled coil</keyword>
<dbReference type="SUPFAM" id="SSF82199">
    <property type="entry name" value="SET domain"/>
    <property type="match status" value="1"/>
</dbReference>
<comment type="caution">
    <text evidence="2">The sequence shown here is derived from an EMBL/GenBank/DDBJ whole genome shotgun (WGS) entry which is preliminary data.</text>
</comment>
<dbReference type="Proteomes" id="UP000023152">
    <property type="component" value="Unassembled WGS sequence"/>
</dbReference>
<keyword evidence="3" id="KW-1185">Reference proteome</keyword>
<gene>
    <name evidence="2" type="ORF">RFI_23021</name>
</gene>
<evidence type="ECO:0000313" key="2">
    <source>
        <dbReference type="EMBL" id="ETO14347.1"/>
    </source>
</evidence>
<proteinExistence type="predicted"/>
<dbReference type="EMBL" id="ASPP01020083">
    <property type="protein sequence ID" value="ETO14347.1"/>
    <property type="molecule type" value="Genomic_DNA"/>
</dbReference>
<reference evidence="2 3" key="1">
    <citation type="journal article" date="2013" name="Curr. Biol.">
        <title>The Genome of the Foraminiferan Reticulomyxa filosa.</title>
        <authorList>
            <person name="Glockner G."/>
            <person name="Hulsmann N."/>
            <person name="Schleicher M."/>
            <person name="Noegel A.A."/>
            <person name="Eichinger L."/>
            <person name="Gallinger C."/>
            <person name="Pawlowski J."/>
            <person name="Sierra R."/>
            <person name="Euteneuer U."/>
            <person name="Pillet L."/>
            <person name="Moustafa A."/>
            <person name="Platzer M."/>
            <person name="Groth M."/>
            <person name="Szafranski K."/>
            <person name="Schliwa M."/>
        </authorList>
    </citation>
    <scope>NUCLEOTIDE SEQUENCE [LARGE SCALE GENOMIC DNA]</scope>
</reference>
<protein>
    <submittedName>
        <fullName evidence="2">Uncharacterized protein</fullName>
    </submittedName>
</protein>
<evidence type="ECO:0000256" key="1">
    <source>
        <dbReference type="SAM" id="Coils"/>
    </source>
</evidence>
<dbReference type="InterPro" id="IPR046341">
    <property type="entry name" value="SET_dom_sf"/>
</dbReference>